<organism evidence="1 2">
    <name type="scientific">Cronobacter dublinensis</name>
    <dbReference type="NCBI Taxonomy" id="413497"/>
    <lineage>
        <taxon>Bacteria</taxon>
        <taxon>Pseudomonadati</taxon>
        <taxon>Pseudomonadota</taxon>
        <taxon>Gammaproteobacteria</taxon>
        <taxon>Enterobacterales</taxon>
        <taxon>Enterobacteriaceae</taxon>
        <taxon>Cronobacter</taxon>
    </lineage>
</organism>
<dbReference type="AlphaFoldDB" id="A0A9Q4SY70"/>
<evidence type="ECO:0000313" key="1">
    <source>
        <dbReference type="EMBL" id="NCH86465.1"/>
    </source>
</evidence>
<accession>A0A9Q4SY70</accession>
<dbReference type="Proteomes" id="UP000778262">
    <property type="component" value="Unassembled WGS sequence"/>
</dbReference>
<proteinExistence type="predicted"/>
<gene>
    <name evidence="1" type="ORF">EHJ13_03200</name>
</gene>
<comment type="caution">
    <text evidence="1">The sequence shown here is derived from an EMBL/GenBank/DDBJ whole genome shotgun (WGS) entry which is preliminary data.</text>
</comment>
<reference evidence="1" key="1">
    <citation type="submission" date="2018-11" db="EMBL/GenBank/DDBJ databases">
        <title>Genomics analysis of Putative Virulence Factors on Adhesion and Cytotoxicity for Cronobacter spp.</title>
        <authorList>
            <person name="Cui J."/>
        </authorList>
    </citation>
    <scope>NUCLEOTIDE SEQUENCE</scope>
    <source>
        <strain evidence="1">SD69</strain>
    </source>
</reference>
<dbReference type="RefSeq" id="WP_161590343.1">
    <property type="nucleotide sequence ID" value="NZ_RPBY01000001.1"/>
</dbReference>
<protein>
    <submittedName>
        <fullName evidence="1">Uncharacterized protein</fullName>
    </submittedName>
</protein>
<name>A0A9Q4SY70_9ENTR</name>
<sequence>MKKLTITEQKKITNDWKSHLNIYSSYKPLHLIKRNGPLLTGVYFKPMYGGEHYVPVFHTHSFMTPFPVISINCPKALQNSKNVTESISFSRHEKQLEKLVIDFKTQCPVAFEEELNFNMVMEFYDDYIHNSIEFPLQAMTDSVLLSFWCNDGMLCENKITKYSVIIDSWPENAQKRFGGVEQWEKDVRQLMNMDSLNATITSELAKFKLESLQDYKII</sequence>
<evidence type="ECO:0000313" key="2">
    <source>
        <dbReference type="Proteomes" id="UP000778262"/>
    </source>
</evidence>
<dbReference type="EMBL" id="RPBY01000001">
    <property type="protein sequence ID" value="NCH86465.1"/>
    <property type="molecule type" value="Genomic_DNA"/>
</dbReference>